<dbReference type="InterPro" id="IPR050491">
    <property type="entry name" value="AmpC-like"/>
</dbReference>
<evidence type="ECO:0000259" key="3">
    <source>
        <dbReference type="Pfam" id="PF00144"/>
    </source>
</evidence>
<dbReference type="AlphaFoldDB" id="S8E7K2"/>
<name>S8E7K2_FOMSC</name>
<evidence type="ECO:0000256" key="2">
    <source>
        <dbReference type="SAM" id="MobiDB-lite"/>
    </source>
</evidence>
<dbReference type="InterPro" id="IPR001466">
    <property type="entry name" value="Beta-lactam-related"/>
</dbReference>
<feature type="region of interest" description="Disordered" evidence="2">
    <location>
        <begin position="61"/>
        <end position="83"/>
    </location>
</feature>
<organism evidence="4 5">
    <name type="scientific">Fomitopsis schrenkii</name>
    <name type="common">Brown rot fungus</name>
    <dbReference type="NCBI Taxonomy" id="2126942"/>
    <lineage>
        <taxon>Eukaryota</taxon>
        <taxon>Fungi</taxon>
        <taxon>Dikarya</taxon>
        <taxon>Basidiomycota</taxon>
        <taxon>Agaricomycotina</taxon>
        <taxon>Agaricomycetes</taxon>
        <taxon>Polyporales</taxon>
        <taxon>Fomitopsis</taxon>
    </lineage>
</organism>
<sequence length="626" mass="67477">MTVGVQAALKLRGHAHVPLHNTAFQESETKPAITPGLSQYITDLLTSAQIPGISLGVVHASGSDPDTELESWGRKTEDGDGNDLSPDTLFDIASCSKGFLASAVGILMDDFAQGRNVTPLPAGITIFDWETKLVHLLPGEWALEYEWASEKANVRDALSHVTGMPRHDFSYAPGDTPQGIVNNLRNLRPAYELRQKWSYNNQMFMVGAYLVSKYADKPYTEFASERLFEPMNMSTTTFSPNAAREMGLLTQTWTSFGRRIPSGFPDDAVELMAGPGGIISSATDLTKWLAVLLNNGVDPVSNTTIIPSSAFEEITTAYSVMEGTPPSPEMSIWGYGLGWVTFSYQGHNIVAHTGDITGISTLVVFLPDDGLGIAVLTNADDKDDANMAIAIMIIGDLLGLNSVTTNATGTAVSEEGLSTENSSTPAAEPLPVNLESLSGTYSNLGYGNITFCTANDQSPDCPEVLASFAPFINQTSSPELYAAWLRIYSSHVRLTHQSATEFSVQFTSLFPEGYGANTTAFETAESGEIDASAVFVLGGEGENATVFGFGMEIDEDAVAARKRAGARDLEEWADAWFEKLGRRLTCPHESGRADDNKDRPGSRVAFCTPTQRQGRLHTGPWCSQGV</sequence>
<keyword evidence="5" id="KW-1185">Reference proteome</keyword>
<dbReference type="PANTHER" id="PTHR46825">
    <property type="entry name" value="D-ALANYL-D-ALANINE-CARBOXYPEPTIDASE/ENDOPEPTIDASE AMPH"/>
    <property type="match status" value="1"/>
</dbReference>
<dbReference type="SUPFAM" id="SSF56601">
    <property type="entry name" value="beta-lactamase/transpeptidase-like"/>
    <property type="match status" value="1"/>
</dbReference>
<dbReference type="OrthoDB" id="5946976at2759"/>
<dbReference type="Proteomes" id="UP000015241">
    <property type="component" value="Unassembled WGS sequence"/>
</dbReference>
<dbReference type="eggNOG" id="ENOG502S0EY">
    <property type="taxonomic scope" value="Eukaryota"/>
</dbReference>
<dbReference type="HOGENOM" id="CLU_020027_14_0_1"/>
<evidence type="ECO:0000313" key="5">
    <source>
        <dbReference type="Proteomes" id="UP000015241"/>
    </source>
</evidence>
<dbReference type="Pfam" id="PF00144">
    <property type="entry name" value="Beta-lactamase"/>
    <property type="match status" value="1"/>
</dbReference>
<evidence type="ECO:0000313" key="4">
    <source>
        <dbReference type="EMBL" id="EPS99303.1"/>
    </source>
</evidence>
<gene>
    <name evidence="4" type="ORF">FOMPIDRAFT_114665</name>
</gene>
<dbReference type="Gene3D" id="3.40.710.10">
    <property type="entry name" value="DD-peptidase/beta-lactamase superfamily"/>
    <property type="match status" value="1"/>
</dbReference>
<dbReference type="STRING" id="743788.S8E7K2"/>
<dbReference type="EMBL" id="KE504158">
    <property type="protein sequence ID" value="EPS99303.1"/>
    <property type="molecule type" value="Genomic_DNA"/>
</dbReference>
<dbReference type="InParanoid" id="S8E7K2"/>
<accession>S8E7K2</accession>
<dbReference type="InterPro" id="IPR012338">
    <property type="entry name" value="Beta-lactam/transpept-like"/>
</dbReference>
<dbReference type="PANTHER" id="PTHR46825:SF15">
    <property type="entry name" value="BETA-LACTAMASE-RELATED DOMAIN-CONTAINING PROTEIN"/>
    <property type="match status" value="1"/>
</dbReference>
<protein>
    <recommendedName>
        <fullName evidence="3">Beta-lactamase-related domain-containing protein</fullName>
    </recommendedName>
</protein>
<proteinExistence type="inferred from homology"/>
<comment type="similarity">
    <text evidence="1">Belongs to the peptidase S12 family.</text>
</comment>
<reference evidence="4 5" key="1">
    <citation type="journal article" date="2012" name="Science">
        <title>The Paleozoic origin of enzymatic lignin decomposition reconstructed from 31 fungal genomes.</title>
        <authorList>
            <person name="Floudas D."/>
            <person name="Binder M."/>
            <person name="Riley R."/>
            <person name="Barry K."/>
            <person name="Blanchette R.A."/>
            <person name="Henrissat B."/>
            <person name="Martinez A.T."/>
            <person name="Otillar R."/>
            <person name="Spatafora J.W."/>
            <person name="Yadav J.S."/>
            <person name="Aerts A."/>
            <person name="Benoit I."/>
            <person name="Boyd A."/>
            <person name="Carlson A."/>
            <person name="Copeland A."/>
            <person name="Coutinho P.M."/>
            <person name="de Vries R.P."/>
            <person name="Ferreira P."/>
            <person name="Findley K."/>
            <person name="Foster B."/>
            <person name="Gaskell J."/>
            <person name="Glotzer D."/>
            <person name="Gorecki P."/>
            <person name="Heitman J."/>
            <person name="Hesse C."/>
            <person name="Hori C."/>
            <person name="Igarashi K."/>
            <person name="Jurgens J.A."/>
            <person name="Kallen N."/>
            <person name="Kersten P."/>
            <person name="Kohler A."/>
            <person name="Kuees U."/>
            <person name="Kumar T.K.A."/>
            <person name="Kuo A."/>
            <person name="LaButti K."/>
            <person name="Larrondo L.F."/>
            <person name="Lindquist E."/>
            <person name="Ling A."/>
            <person name="Lombard V."/>
            <person name="Lucas S."/>
            <person name="Lundell T."/>
            <person name="Martin R."/>
            <person name="McLaughlin D.J."/>
            <person name="Morgenstern I."/>
            <person name="Morin E."/>
            <person name="Murat C."/>
            <person name="Nagy L.G."/>
            <person name="Nolan M."/>
            <person name="Ohm R.A."/>
            <person name="Patyshakuliyeva A."/>
            <person name="Rokas A."/>
            <person name="Ruiz-Duenas F.J."/>
            <person name="Sabat G."/>
            <person name="Salamov A."/>
            <person name="Samejima M."/>
            <person name="Schmutz J."/>
            <person name="Slot J.C."/>
            <person name="St John F."/>
            <person name="Stenlid J."/>
            <person name="Sun H."/>
            <person name="Sun S."/>
            <person name="Syed K."/>
            <person name="Tsang A."/>
            <person name="Wiebenga A."/>
            <person name="Young D."/>
            <person name="Pisabarro A."/>
            <person name="Eastwood D.C."/>
            <person name="Martin F."/>
            <person name="Cullen D."/>
            <person name="Grigoriev I.V."/>
            <person name="Hibbett D.S."/>
        </authorList>
    </citation>
    <scope>NUCLEOTIDE SEQUENCE</scope>
    <source>
        <strain evidence="5">FP-58527</strain>
    </source>
</reference>
<evidence type="ECO:0000256" key="1">
    <source>
        <dbReference type="ARBA" id="ARBA00038215"/>
    </source>
</evidence>
<feature type="domain" description="Beta-lactamase-related" evidence="3">
    <location>
        <begin position="38"/>
        <end position="391"/>
    </location>
</feature>